<organism evidence="2 3">
    <name type="scientific">Streptomyces axinellae</name>
    <dbReference type="NCBI Taxonomy" id="552788"/>
    <lineage>
        <taxon>Bacteria</taxon>
        <taxon>Bacillati</taxon>
        <taxon>Actinomycetota</taxon>
        <taxon>Actinomycetes</taxon>
        <taxon>Kitasatosporales</taxon>
        <taxon>Streptomycetaceae</taxon>
        <taxon>Streptomyces</taxon>
    </lineage>
</organism>
<feature type="compositionally biased region" description="Pro residues" evidence="1">
    <location>
        <begin position="52"/>
        <end position="65"/>
    </location>
</feature>
<feature type="compositionally biased region" description="Basic residues" evidence="1">
    <location>
        <begin position="302"/>
        <end position="315"/>
    </location>
</feature>
<proteinExistence type="predicted"/>
<evidence type="ECO:0000313" key="2">
    <source>
        <dbReference type="EMBL" id="GAA2637523.1"/>
    </source>
</evidence>
<gene>
    <name evidence="2" type="ORF">GCM10009863_62780</name>
</gene>
<accession>A0ABP6D745</accession>
<dbReference type="Proteomes" id="UP001501447">
    <property type="component" value="Unassembled WGS sequence"/>
</dbReference>
<sequence length="315" mass="34726">MSETAPEQWWVAADEYAEVSPEWLRTPSPGAGPNFLRQPLEQSGHDQQSRYDPPPAAEHAPPPPLTTEAAYDAWDRTRSDLRPLPSLGVVAGHARKKYEYTVNEGDLRAFETAHGIPLETLELNRDSEGRVVGVQEGDGRRWQPERYRTPTHLIPEVLEVVALMEKRDPNTVETYQRWDSLPLHQRPAPNGKVVAGFAQETVVRHLRSGDVDRFADKHRIPRADISLTRNAKSRHVNGVVLRPGAPWPPTAWGVPSEQGAVAGNPLGTAAHHTSPGRGHDAAPPAFPDASAPTSPGPVRSQARIRSRARRARSGR</sequence>
<reference evidence="3" key="1">
    <citation type="journal article" date="2019" name="Int. J. Syst. Evol. Microbiol.">
        <title>The Global Catalogue of Microorganisms (GCM) 10K type strain sequencing project: providing services to taxonomists for standard genome sequencing and annotation.</title>
        <authorList>
            <consortium name="The Broad Institute Genomics Platform"/>
            <consortium name="The Broad Institute Genome Sequencing Center for Infectious Disease"/>
            <person name="Wu L."/>
            <person name="Ma J."/>
        </authorList>
    </citation>
    <scope>NUCLEOTIDE SEQUENCE [LARGE SCALE GENOMIC DNA]</scope>
    <source>
        <strain evidence="3">JCM 16373</strain>
    </source>
</reference>
<evidence type="ECO:0000256" key="1">
    <source>
        <dbReference type="SAM" id="MobiDB-lite"/>
    </source>
</evidence>
<keyword evidence="3" id="KW-1185">Reference proteome</keyword>
<dbReference type="EMBL" id="BAAARJ010000030">
    <property type="protein sequence ID" value="GAA2637523.1"/>
    <property type="molecule type" value="Genomic_DNA"/>
</dbReference>
<feature type="compositionally biased region" description="Low complexity" evidence="1">
    <location>
        <begin position="281"/>
        <end position="301"/>
    </location>
</feature>
<evidence type="ECO:0000313" key="3">
    <source>
        <dbReference type="Proteomes" id="UP001501447"/>
    </source>
</evidence>
<feature type="region of interest" description="Disordered" evidence="1">
    <location>
        <begin position="21"/>
        <end position="70"/>
    </location>
</feature>
<comment type="caution">
    <text evidence="2">The sequence shown here is derived from an EMBL/GenBank/DDBJ whole genome shotgun (WGS) entry which is preliminary data.</text>
</comment>
<feature type="region of interest" description="Disordered" evidence="1">
    <location>
        <begin position="249"/>
        <end position="315"/>
    </location>
</feature>
<dbReference type="RefSeq" id="WP_344570464.1">
    <property type="nucleotide sequence ID" value="NZ_BAAARJ010000030.1"/>
</dbReference>
<name>A0ABP6D745_9ACTN</name>
<protein>
    <submittedName>
        <fullName evidence="2">Uncharacterized protein</fullName>
    </submittedName>
</protein>